<reference evidence="2" key="1">
    <citation type="journal article" date="2023" name="Genome Biol. Evol.">
        <title>First Whole Genome Sequence and Flow Cytometry Genome Size Data for the Lichen-Forming Fungus Ramalina farinacea (Ascomycota).</title>
        <authorList>
            <person name="Llewellyn T."/>
            <person name="Mian S."/>
            <person name="Hill R."/>
            <person name="Leitch I.J."/>
            <person name="Gaya E."/>
        </authorList>
    </citation>
    <scope>NUCLEOTIDE SEQUENCE</scope>
    <source>
        <strain evidence="2">LIQ254RAFAR</strain>
    </source>
</reference>
<sequence length="437" mass="46725">MPTTGGCLALKDHLPTEDAAVVSALKEAGAVILGKTNMHEMALEGLSVSSLGGQTLNPYDLTRTPGGSSGGTGAAIAASFAVVGTGTDTMNSLRSPASANGLYSIRPTKGFISRAGIIPVSSTQDAVGPIARTIEDLAIVLSVMANASSEENEHVAHKDPTHHDYLAAIKKPILKNLRLGLVQGFMNASTSSEVSPVINVMNKIISAIRAHNGYVVPIESPKLNSSTILESCDTQRFEYREQVNNYLSTATGTVPKSLTELYASQDFLVIPRQYPFIESALISSTRNASYASKLRYIEHCKRTVEAIFKEHDLDALIYPEQSNLVVKFGSPSQAGRNGILAAVTGFPVVTVPVGFSSPNQDIPLGIPIGMEILGPRWSEAKLMQIAAFVEKILPSRKPPQLDVPLFQTYSCDVPFITPNAQNIPEAYPIGFLGHTHD</sequence>
<evidence type="ECO:0000259" key="1">
    <source>
        <dbReference type="Pfam" id="PF01425"/>
    </source>
</evidence>
<dbReference type="PANTHER" id="PTHR42678:SF5">
    <property type="entry name" value="GLUTAMYL-TRNA(GLN) AMIDOTRANSFERASE SUBUNIT A"/>
    <property type="match status" value="1"/>
</dbReference>
<dbReference type="Proteomes" id="UP001161017">
    <property type="component" value="Unassembled WGS sequence"/>
</dbReference>
<accession>A0AA43U1D4</accession>
<dbReference type="InterPro" id="IPR036928">
    <property type="entry name" value="AS_sf"/>
</dbReference>
<organism evidence="2 3">
    <name type="scientific">Ramalina farinacea</name>
    <dbReference type="NCBI Taxonomy" id="258253"/>
    <lineage>
        <taxon>Eukaryota</taxon>
        <taxon>Fungi</taxon>
        <taxon>Dikarya</taxon>
        <taxon>Ascomycota</taxon>
        <taxon>Pezizomycotina</taxon>
        <taxon>Lecanoromycetes</taxon>
        <taxon>OSLEUM clade</taxon>
        <taxon>Lecanoromycetidae</taxon>
        <taxon>Lecanorales</taxon>
        <taxon>Lecanorineae</taxon>
        <taxon>Ramalinaceae</taxon>
        <taxon>Ramalina</taxon>
    </lineage>
</organism>
<dbReference type="Gene3D" id="3.90.1300.10">
    <property type="entry name" value="Amidase signature (AS) domain"/>
    <property type="match status" value="1"/>
</dbReference>
<feature type="domain" description="Amidase" evidence="1">
    <location>
        <begin position="1"/>
        <end position="382"/>
    </location>
</feature>
<comment type="caution">
    <text evidence="2">The sequence shown here is derived from an EMBL/GenBank/DDBJ whole genome shotgun (WGS) entry which is preliminary data.</text>
</comment>
<evidence type="ECO:0000313" key="3">
    <source>
        <dbReference type="Proteomes" id="UP001161017"/>
    </source>
</evidence>
<dbReference type="Pfam" id="PF01425">
    <property type="entry name" value="Amidase"/>
    <property type="match status" value="1"/>
</dbReference>
<dbReference type="EMBL" id="JAPUFD010000018">
    <property type="protein sequence ID" value="MDI1492362.1"/>
    <property type="molecule type" value="Genomic_DNA"/>
</dbReference>
<gene>
    <name evidence="2" type="ORF">OHK93_003576</name>
</gene>
<name>A0AA43U1D4_9LECA</name>
<dbReference type="AlphaFoldDB" id="A0AA43U1D4"/>
<proteinExistence type="predicted"/>
<evidence type="ECO:0000313" key="2">
    <source>
        <dbReference type="EMBL" id="MDI1492362.1"/>
    </source>
</evidence>
<protein>
    <recommendedName>
        <fullName evidence="1">Amidase domain-containing protein</fullName>
    </recommendedName>
</protein>
<dbReference type="SUPFAM" id="SSF75304">
    <property type="entry name" value="Amidase signature (AS) enzymes"/>
    <property type="match status" value="1"/>
</dbReference>
<keyword evidence="3" id="KW-1185">Reference proteome</keyword>
<dbReference type="InterPro" id="IPR023631">
    <property type="entry name" value="Amidase_dom"/>
</dbReference>
<dbReference type="PANTHER" id="PTHR42678">
    <property type="entry name" value="AMIDASE"/>
    <property type="match status" value="1"/>
</dbReference>